<organism evidence="2 3">
    <name type="scientific">Thermophilibacter immobilis</name>
    <dbReference type="NCBI Taxonomy" id="2779519"/>
    <lineage>
        <taxon>Bacteria</taxon>
        <taxon>Bacillati</taxon>
        <taxon>Actinomycetota</taxon>
        <taxon>Coriobacteriia</taxon>
        <taxon>Coriobacteriales</taxon>
        <taxon>Atopobiaceae</taxon>
        <taxon>Thermophilibacter</taxon>
    </lineage>
</organism>
<dbReference type="Pfam" id="PF19789">
    <property type="entry name" value="DUF6273"/>
    <property type="match status" value="1"/>
</dbReference>
<reference evidence="2 3" key="1">
    <citation type="submission" date="2020-10" db="EMBL/GenBank/DDBJ databases">
        <title>Olsenella immobilis sp.nov., isolated from the mud in a fermentation cellar used for the production of Chinese strong-flavoured liquor.</title>
        <authorList>
            <person name="Lu L."/>
        </authorList>
    </citation>
    <scope>NUCLEOTIDE SEQUENCE [LARGE SCALE GENOMIC DNA]</scope>
    <source>
        <strain evidence="2 3">LZLJ-2</strain>
    </source>
</reference>
<name>A0A7S7RTR8_9ACTN</name>
<dbReference type="AlphaFoldDB" id="A0A7S7RTR8"/>
<evidence type="ECO:0000259" key="1">
    <source>
        <dbReference type="Pfam" id="PF19789"/>
    </source>
</evidence>
<gene>
    <name evidence="2" type="ORF">INP52_05320</name>
</gene>
<dbReference type="InterPro" id="IPR046240">
    <property type="entry name" value="DUF6273"/>
</dbReference>
<keyword evidence="3" id="KW-1185">Reference proteome</keyword>
<dbReference type="EMBL" id="CP063767">
    <property type="protein sequence ID" value="QOY59865.1"/>
    <property type="molecule type" value="Genomic_DNA"/>
</dbReference>
<evidence type="ECO:0000313" key="3">
    <source>
        <dbReference type="Proteomes" id="UP000593735"/>
    </source>
</evidence>
<dbReference type="KEGG" id="tio:INP52_05320"/>
<dbReference type="RefSeq" id="WP_194369704.1">
    <property type="nucleotide sequence ID" value="NZ_CP063767.1"/>
</dbReference>
<feature type="domain" description="DUF6273" evidence="1">
    <location>
        <begin position="142"/>
        <end position="313"/>
    </location>
</feature>
<protein>
    <recommendedName>
        <fullName evidence="1">DUF6273 domain-containing protein</fullName>
    </recommendedName>
</protein>
<evidence type="ECO:0000313" key="2">
    <source>
        <dbReference type="EMBL" id="QOY59865.1"/>
    </source>
</evidence>
<accession>A0A7S7RTR8</accession>
<proteinExistence type="predicted"/>
<sequence length="313" mass="32418">MSRRRGGRGLTVVAVVLSLAFVIAAAGLLRLVATGGGPASAPDAPAAPELAPAAFEDYSWQDVAQVAQRVAAAGSDEEGAQIAGDYNLGVGSSRQLVLGNDVAVEVRVVGVRQDVRSDGSGVAGLTFMTSPIGMRPMEPPSTSEGGWQASGLRAWLADDGRALLPAELSPLVVPVDKLTNNVGVTDDVASVTTTSDALWLFSASEVCGSLTWFEDEYGAAPSAATGYVDFSAYDALLSGEGEQYAYFAQVGVTGSSDPAHVLALGSAWWYRTPYPYSFTGDDARYFYQVMSSGFPSSTGEADADSGVVVGFCL</sequence>
<dbReference type="Proteomes" id="UP000593735">
    <property type="component" value="Chromosome"/>
</dbReference>